<dbReference type="PROSITE" id="PS51318">
    <property type="entry name" value="TAT"/>
    <property type="match status" value="1"/>
</dbReference>
<dbReference type="PROSITE" id="PS51910">
    <property type="entry name" value="GH18_2"/>
    <property type="match status" value="1"/>
</dbReference>
<dbReference type="Proteomes" id="UP000281594">
    <property type="component" value="Unassembled WGS sequence"/>
</dbReference>
<dbReference type="RefSeq" id="WP_020873214.1">
    <property type="nucleotide sequence ID" value="NC_022785.1"/>
</dbReference>
<dbReference type="AlphaFoldDB" id="A0A0A0NTF5"/>
<organism evidence="3 4">
    <name type="scientific">Streptomyces rapamycinicus (strain ATCC 29253 / DSM 41530 / NRRL 5491 / AYB-994)</name>
    <name type="common">Streptomyces hygroscopicus (strain ATCC 29253)</name>
    <dbReference type="NCBI Taxonomy" id="1343740"/>
    <lineage>
        <taxon>Bacteria</taxon>
        <taxon>Bacillati</taxon>
        <taxon>Actinomycetota</taxon>
        <taxon>Actinomycetes</taxon>
        <taxon>Kitasatosporales</taxon>
        <taxon>Streptomycetaceae</taxon>
        <taxon>Streptomyces</taxon>
        <taxon>Streptomyces violaceusniger group</taxon>
    </lineage>
</organism>
<dbReference type="KEGG" id="src:M271_41780"/>
<evidence type="ECO:0000256" key="1">
    <source>
        <dbReference type="SAM" id="SignalP"/>
    </source>
</evidence>
<dbReference type="STRING" id="1343740.M271_41780"/>
<evidence type="ECO:0000313" key="3">
    <source>
        <dbReference type="EMBL" id="RLV77083.1"/>
    </source>
</evidence>
<dbReference type="GO" id="GO:0005975">
    <property type="term" value="P:carbohydrate metabolic process"/>
    <property type="evidence" value="ECO:0007669"/>
    <property type="project" value="InterPro"/>
</dbReference>
<reference evidence="3 4" key="1">
    <citation type="journal article" date="2018" name="J. Biol. Chem.">
        <title>Discovery of the actinoplanic acid pathway in Streptomyces rapamycinicus reveals a genetically conserved synergism with rapamycin.</title>
        <authorList>
            <person name="Mrak P."/>
            <person name="Krastel P."/>
            <person name="Pivk Lukancic P."/>
            <person name="Tao J."/>
            <person name="Pistorius D."/>
            <person name="Moore C.M."/>
        </authorList>
    </citation>
    <scope>NUCLEOTIDE SEQUENCE [LARGE SCALE GENOMIC DNA]</scope>
    <source>
        <strain evidence="3 4">NRRL 5491</strain>
    </source>
</reference>
<feature type="domain" description="GH18" evidence="2">
    <location>
        <begin position="59"/>
        <end position="347"/>
    </location>
</feature>
<dbReference type="SUPFAM" id="SSF51445">
    <property type="entry name" value="(Trans)glycosidases"/>
    <property type="match status" value="1"/>
</dbReference>
<dbReference type="InterPro" id="IPR017853">
    <property type="entry name" value="GH"/>
</dbReference>
<dbReference type="Gene3D" id="3.20.20.80">
    <property type="entry name" value="Glycosidases"/>
    <property type="match status" value="1"/>
</dbReference>
<dbReference type="PANTHER" id="PTHR42976">
    <property type="entry name" value="BIFUNCTIONAL CHITINASE/LYSOZYME-RELATED"/>
    <property type="match status" value="1"/>
</dbReference>
<keyword evidence="1" id="KW-0732">Signal</keyword>
<comment type="caution">
    <text evidence="3">The sequence shown here is derived from an EMBL/GenBank/DDBJ whole genome shotgun (WGS) entry which is preliminary data.</text>
</comment>
<dbReference type="CDD" id="cd06543">
    <property type="entry name" value="GH18_PF-ChiA-like"/>
    <property type="match status" value="1"/>
</dbReference>
<dbReference type="EMBL" id="QYCY01000001">
    <property type="protein sequence ID" value="RLV77083.1"/>
    <property type="molecule type" value="Genomic_DNA"/>
</dbReference>
<accession>A0A0A0NTF5</accession>
<feature type="signal peptide" evidence="1">
    <location>
        <begin position="1"/>
        <end position="41"/>
    </location>
</feature>
<dbReference type="eggNOG" id="COG3858">
    <property type="taxonomic scope" value="Bacteria"/>
</dbReference>
<dbReference type="InterPro" id="IPR001223">
    <property type="entry name" value="Glyco_hydro18_cat"/>
</dbReference>
<name>A0A0A0NTF5_STRRN</name>
<proteinExistence type="predicted"/>
<dbReference type="HOGENOM" id="CLU_019399_0_0_11"/>
<evidence type="ECO:0000259" key="2">
    <source>
        <dbReference type="PROSITE" id="PS51910"/>
    </source>
</evidence>
<gene>
    <name evidence="3" type="ORF">D3C57_101900</name>
</gene>
<dbReference type="PANTHER" id="PTHR42976:SF1">
    <property type="entry name" value="GH18 DOMAIN-CONTAINING PROTEIN-RELATED"/>
    <property type="match status" value="1"/>
</dbReference>
<dbReference type="InterPro" id="IPR006311">
    <property type="entry name" value="TAT_signal"/>
</dbReference>
<evidence type="ECO:0000313" key="4">
    <source>
        <dbReference type="Proteomes" id="UP000281594"/>
    </source>
</evidence>
<sequence length="347" mass="37112">MNHSEDLSARDRVRRRRRRTVLAVAAALAATAASTTAAAWADNTGQDRADRAPASAAPAAVAPYLYNGWGNPPDPGEVMDATGVGWFTLAFVLDSGNCDPQWDGSRPLAGGADEQTVKAIRAKDGDVVPSFGGASGNKLEQSCADAKALAGAYQKVIDAYGLKAIDIDIEGDAYDDPAVQQKTIDALKQVKTDNPGLLTYVTFPSDQNGPDDGMIRRAAESGFEADSWTIMPFDFGGEGQNMAELTKQATDGLKNAVKGAYGYSDEDAYRHSGLSSMNGITDVKETVTTDDFESILGYASEHHLSRLSFWSVNRDRPCPGDYPNDDTCSGVAQEPWQFTGIFARYQG</sequence>
<protein>
    <submittedName>
        <fullName evidence="3">Chitinase</fullName>
    </submittedName>
</protein>
<feature type="chain" id="PRO_5030003708" evidence="1">
    <location>
        <begin position="42"/>
        <end position="347"/>
    </location>
</feature>
<dbReference type="InterPro" id="IPR052750">
    <property type="entry name" value="GH18_Chitinase"/>
</dbReference>